<protein>
    <recommendedName>
        <fullName evidence="2">Pseudouridine synthase RsuA/RluA-like domain-containing protein</fullName>
    </recommendedName>
</protein>
<dbReference type="InterPro" id="IPR006508">
    <property type="entry name" value="PsdUridine_synth_RluA-like"/>
</dbReference>
<dbReference type="EMBL" id="AUYB01000125">
    <property type="protein sequence ID" value="KZN33260.1"/>
    <property type="molecule type" value="Genomic_DNA"/>
</dbReference>
<dbReference type="InterPro" id="IPR006224">
    <property type="entry name" value="PsdUridine_synth_RluA-like_CS"/>
</dbReference>
<dbReference type="AlphaFoldDB" id="A0A166VPV8"/>
<dbReference type="InterPro" id="IPR020103">
    <property type="entry name" value="PsdUridine_synth_cat_dom_sf"/>
</dbReference>
<proteinExistence type="inferred from homology"/>
<dbReference type="Pfam" id="PF00849">
    <property type="entry name" value="PseudoU_synth_2"/>
    <property type="match status" value="1"/>
</dbReference>
<dbReference type="RefSeq" id="WP_063355979.1">
    <property type="nucleotide sequence ID" value="NZ_AQHB01000023.1"/>
</dbReference>
<dbReference type="PANTHER" id="PTHR21600">
    <property type="entry name" value="MITOCHONDRIAL RNA PSEUDOURIDINE SYNTHASE"/>
    <property type="match status" value="1"/>
</dbReference>
<reference evidence="3 4" key="1">
    <citation type="submission" date="2013-07" db="EMBL/GenBank/DDBJ databases">
        <title>Comparative Genomic and Metabolomic Analysis of Twelve Strains of Pseudoalteromonas luteoviolacea.</title>
        <authorList>
            <person name="Vynne N.G."/>
            <person name="Mansson M."/>
            <person name="Gram L."/>
        </authorList>
    </citation>
    <scope>NUCLEOTIDE SEQUENCE [LARGE SCALE GENOMIC DNA]</scope>
    <source>
        <strain evidence="3 4">DSM 6061</strain>
    </source>
</reference>
<dbReference type="SUPFAM" id="SSF55120">
    <property type="entry name" value="Pseudouridine synthase"/>
    <property type="match status" value="1"/>
</dbReference>
<keyword evidence="4" id="KW-1185">Reference proteome</keyword>
<evidence type="ECO:0000256" key="1">
    <source>
        <dbReference type="ARBA" id="ARBA00010876"/>
    </source>
</evidence>
<dbReference type="CDD" id="cd02869">
    <property type="entry name" value="PseudoU_synth_RluA_like"/>
    <property type="match status" value="1"/>
</dbReference>
<organism evidence="3 4">
    <name type="scientific">Pseudoalteromonas luteoviolacea DSM 6061</name>
    <dbReference type="NCBI Taxonomy" id="1365250"/>
    <lineage>
        <taxon>Bacteria</taxon>
        <taxon>Pseudomonadati</taxon>
        <taxon>Pseudomonadota</taxon>
        <taxon>Gammaproteobacteria</taxon>
        <taxon>Alteromonadales</taxon>
        <taxon>Pseudoalteromonadaceae</taxon>
        <taxon>Pseudoalteromonas</taxon>
    </lineage>
</organism>
<dbReference type="PROSITE" id="PS01129">
    <property type="entry name" value="PSI_RLU"/>
    <property type="match status" value="1"/>
</dbReference>
<accession>A0A166VPV8</accession>
<dbReference type="Proteomes" id="UP000076643">
    <property type="component" value="Unassembled WGS sequence"/>
</dbReference>
<dbReference type="Gene3D" id="3.30.2350.10">
    <property type="entry name" value="Pseudouridine synthase"/>
    <property type="match status" value="1"/>
</dbReference>
<dbReference type="NCBIfam" id="TIGR01621">
    <property type="entry name" value="RluA-like"/>
    <property type="match status" value="1"/>
</dbReference>
<feature type="domain" description="Pseudouridine synthase RsuA/RluA-like" evidence="2">
    <location>
        <begin position="12"/>
        <end position="153"/>
    </location>
</feature>
<dbReference type="PATRIC" id="fig|1365250.3.peg.3887"/>
<dbReference type="GO" id="GO:0003723">
    <property type="term" value="F:RNA binding"/>
    <property type="evidence" value="ECO:0007669"/>
    <property type="project" value="InterPro"/>
</dbReference>
<dbReference type="InterPro" id="IPR006145">
    <property type="entry name" value="PsdUridine_synth_RsuA/RluA"/>
</dbReference>
<dbReference type="GO" id="GO:0009982">
    <property type="term" value="F:pseudouridine synthase activity"/>
    <property type="evidence" value="ECO:0007669"/>
    <property type="project" value="InterPro"/>
</dbReference>
<evidence type="ECO:0000313" key="4">
    <source>
        <dbReference type="Proteomes" id="UP000076643"/>
    </source>
</evidence>
<dbReference type="GO" id="GO:0000455">
    <property type="term" value="P:enzyme-directed rRNA pseudouridine synthesis"/>
    <property type="evidence" value="ECO:0007669"/>
    <property type="project" value="TreeGrafter"/>
</dbReference>
<comment type="caution">
    <text evidence="3">The sequence shown here is derived from an EMBL/GenBank/DDBJ whole genome shotgun (WGS) entry which is preliminary data.</text>
</comment>
<sequence>MGKFGIIAQHQDFVVAYKPCGVSFHSESEAGFVALLEQQLNMSLFPVHRLDKPTSGLIVLATSSEAAAALTTLFTQRQVNKFYFALVTDKPKKKQGWVKGDMAKSRRGTYKLLKSQENPAITRFYSVSVAAGVRACLMKPFSGKTHQLRVALKSLSAPILGDVNYGGKSADRVYLHAFYLAFEWNGEYLSFSAKPKEGEHFAQLVTHDIYNSWQQPEQLEW</sequence>
<gene>
    <name evidence="3" type="ORF">N475_03975</name>
</gene>
<evidence type="ECO:0000259" key="2">
    <source>
        <dbReference type="Pfam" id="PF00849"/>
    </source>
</evidence>
<dbReference type="PANTHER" id="PTHR21600:SF87">
    <property type="entry name" value="RNA PSEUDOURIDYLATE SYNTHASE DOMAIN-CONTAINING PROTEIN 1"/>
    <property type="match status" value="1"/>
</dbReference>
<name>A0A166VPV8_9GAMM</name>
<comment type="similarity">
    <text evidence="1">Belongs to the pseudouridine synthase RluA family.</text>
</comment>
<dbReference type="InterPro" id="IPR050188">
    <property type="entry name" value="RluA_PseudoU_synthase"/>
</dbReference>
<dbReference type="GO" id="GO:0140098">
    <property type="term" value="F:catalytic activity, acting on RNA"/>
    <property type="evidence" value="ECO:0007669"/>
    <property type="project" value="UniProtKB-ARBA"/>
</dbReference>
<evidence type="ECO:0000313" key="3">
    <source>
        <dbReference type="EMBL" id="KZN33260.1"/>
    </source>
</evidence>